<dbReference type="InterPro" id="IPR044732">
    <property type="entry name" value="ArfGAP_SMAP1-like"/>
</dbReference>
<dbReference type="Proteomes" id="UP000467700">
    <property type="component" value="Unassembled WGS sequence"/>
</dbReference>
<dbReference type="GO" id="GO:0005737">
    <property type="term" value="C:cytoplasm"/>
    <property type="evidence" value="ECO:0007669"/>
    <property type="project" value="TreeGrafter"/>
</dbReference>
<feature type="compositionally biased region" description="Low complexity" evidence="2">
    <location>
        <begin position="139"/>
        <end position="159"/>
    </location>
</feature>
<dbReference type="SUPFAM" id="SSF57863">
    <property type="entry name" value="ArfGap/RecO-like zinc finger"/>
    <property type="match status" value="1"/>
</dbReference>
<proteinExistence type="predicted"/>
<dbReference type="SMART" id="SM00105">
    <property type="entry name" value="ArfGap"/>
    <property type="match status" value="1"/>
</dbReference>
<keyword evidence="1" id="KW-0863">Zinc-finger</keyword>
<evidence type="ECO:0000256" key="1">
    <source>
        <dbReference type="PROSITE-ProRule" id="PRU00288"/>
    </source>
</evidence>
<feature type="compositionally biased region" description="Polar residues" evidence="2">
    <location>
        <begin position="160"/>
        <end position="177"/>
    </location>
</feature>
<name>A0A8S0XLX2_CYCAE</name>
<keyword evidence="1" id="KW-0479">Metal-binding</keyword>
<dbReference type="InterPro" id="IPR051718">
    <property type="entry name" value="ARF_GTPase-activating"/>
</dbReference>
<dbReference type="PROSITE" id="PS50115">
    <property type="entry name" value="ARFGAP"/>
    <property type="match status" value="1"/>
</dbReference>
<dbReference type="EMBL" id="CACVBS010000028">
    <property type="protein sequence ID" value="CAA7259967.1"/>
    <property type="molecule type" value="Genomic_DNA"/>
</dbReference>
<evidence type="ECO:0000259" key="3">
    <source>
        <dbReference type="PROSITE" id="PS50115"/>
    </source>
</evidence>
<dbReference type="InterPro" id="IPR037278">
    <property type="entry name" value="ARFGAP/RecO"/>
</dbReference>
<dbReference type="PANTHER" id="PTHR45705">
    <property type="entry name" value="FI20236P1"/>
    <property type="match status" value="1"/>
</dbReference>
<dbReference type="Gene3D" id="1.10.220.150">
    <property type="entry name" value="Arf GTPase activating protein"/>
    <property type="match status" value="1"/>
</dbReference>
<dbReference type="PRINTS" id="PR00405">
    <property type="entry name" value="REVINTRACTNG"/>
</dbReference>
<feature type="domain" description="Arf-GAP" evidence="3">
    <location>
        <begin position="10"/>
        <end position="131"/>
    </location>
</feature>
<dbReference type="OrthoDB" id="10266696at2759"/>
<dbReference type="CDD" id="cd08839">
    <property type="entry name" value="ArfGap_SMAP"/>
    <property type="match status" value="1"/>
</dbReference>
<keyword evidence="1" id="KW-0862">Zinc</keyword>
<dbReference type="AlphaFoldDB" id="A0A8S0XLX2"/>
<dbReference type="GO" id="GO:0008270">
    <property type="term" value="F:zinc ion binding"/>
    <property type="evidence" value="ECO:0007669"/>
    <property type="project" value="UniProtKB-KW"/>
</dbReference>
<dbReference type="FunFam" id="1.10.220.150:FF:000010">
    <property type="entry name" value="Stromal membrane-associated protein"/>
    <property type="match status" value="1"/>
</dbReference>
<reference evidence="4 5" key="1">
    <citation type="submission" date="2020-01" db="EMBL/GenBank/DDBJ databases">
        <authorList>
            <person name="Gupta K D."/>
        </authorList>
    </citation>
    <scope>NUCLEOTIDE SEQUENCE [LARGE SCALE GENOMIC DNA]</scope>
</reference>
<evidence type="ECO:0000256" key="2">
    <source>
        <dbReference type="SAM" id="MobiDB-lite"/>
    </source>
</evidence>
<feature type="region of interest" description="Disordered" evidence="2">
    <location>
        <begin position="198"/>
        <end position="227"/>
    </location>
</feature>
<gene>
    <name evidence="4" type="ORF">AAE3_LOCUS1849</name>
</gene>
<evidence type="ECO:0000313" key="4">
    <source>
        <dbReference type="EMBL" id="CAA7259967.1"/>
    </source>
</evidence>
<organism evidence="4 5">
    <name type="scientific">Cyclocybe aegerita</name>
    <name type="common">Black poplar mushroom</name>
    <name type="synonym">Agrocybe aegerita</name>
    <dbReference type="NCBI Taxonomy" id="1973307"/>
    <lineage>
        <taxon>Eukaryota</taxon>
        <taxon>Fungi</taxon>
        <taxon>Dikarya</taxon>
        <taxon>Basidiomycota</taxon>
        <taxon>Agaricomycotina</taxon>
        <taxon>Agaricomycetes</taxon>
        <taxon>Agaricomycetidae</taxon>
        <taxon>Agaricales</taxon>
        <taxon>Agaricineae</taxon>
        <taxon>Bolbitiaceae</taxon>
        <taxon>Cyclocybe</taxon>
    </lineage>
</organism>
<sequence length="395" mass="42278">MSRQDKATTDRFARTLRELVKKPENKVCADCKRNDPRWASWNLGVFLCIRCSGIHRGMGTHISKVKSVDLDVWTPEQMESIQKWGNRLANLYWEAHLKPGHIPPEHKMESFIRSKYESRRWALDGPPPSDPSVLDSGSTVQSAPVPQPAPSQQSVTQPTMNSTRQTHAKNPSISTRGSVAPPITTRQPQVHQLISSNFTNRPAPASSVATPSPPITHTSTPLQPTAAPGNDLFSLDFHAPTTPANHASVVPEPKKDVKHDILSLFSAAPASASPAAPGFGQFNSFGTQWGGTAPPQQVQQQPAVQTSMVGGNGVGMWGASSGWTGTPVAPVAQPNIWNASATASHQQPPSLFDTNAVWGGTASAPSSQDLFGSSLASQPAAKKDDAFGDIWGGFK</sequence>
<dbReference type="InterPro" id="IPR038508">
    <property type="entry name" value="ArfGAP_dom_sf"/>
</dbReference>
<dbReference type="PANTHER" id="PTHR45705:SF14">
    <property type="entry name" value="ARF-GAP DOMAIN-CONTAINING PROTEIN"/>
    <property type="match status" value="1"/>
</dbReference>
<feature type="region of interest" description="Disordered" evidence="2">
    <location>
        <begin position="122"/>
        <end position="183"/>
    </location>
</feature>
<feature type="compositionally biased region" description="Low complexity" evidence="2">
    <location>
        <begin position="202"/>
        <end position="221"/>
    </location>
</feature>
<evidence type="ECO:0000313" key="5">
    <source>
        <dbReference type="Proteomes" id="UP000467700"/>
    </source>
</evidence>
<comment type="caution">
    <text evidence="4">The sequence shown here is derived from an EMBL/GenBank/DDBJ whole genome shotgun (WGS) entry which is preliminary data.</text>
</comment>
<dbReference type="GO" id="GO:0005096">
    <property type="term" value="F:GTPase activator activity"/>
    <property type="evidence" value="ECO:0007669"/>
    <property type="project" value="InterPro"/>
</dbReference>
<accession>A0A8S0XLX2</accession>
<dbReference type="Pfam" id="PF01412">
    <property type="entry name" value="ArfGap"/>
    <property type="match status" value="1"/>
</dbReference>
<protein>
    <recommendedName>
        <fullName evidence="3">Arf-GAP domain-containing protein</fullName>
    </recommendedName>
</protein>
<keyword evidence="5" id="KW-1185">Reference proteome</keyword>
<dbReference type="InterPro" id="IPR001164">
    <property type="entry name" value="ArfGAP_dom"/>
</dbReference>